<gene>
    <name evidence="6" type="ordered locus">Metin_0068</name>
</gene>
<dbReference type="InterPro" id="IPR002855">
    <property type="entry name" value="PPS/PS"/>
</dbReference>
<feature type="binding site" evidence="5">
    <location>
        <position position="37"/>
    </location>
    <ligand>
        <name>ATP</name>
        <dbReference type="ChEBI" id="CHEBI:30616"/>
    </ligand>
</feature>
<dbReference type="GO" id="GO:0015937">
    <property type="term" value="P:coenzyme A biosynthetic process"/>
    <property type="evidence" value="ECO:0007669"/>
    <property type="project" value="UniProtKB-UniRule"/>
</dbReference>
<dbReference type="HOGENOM" id="CLU_078701_0_0_2"/>
<proteinExistence type="inferred from homology"/>
<protein>
    <recommendedName>
        <fullName evidence="5">4-phosphopantoate--beta-alanine ligase</fullName>
        <ecNumber evidence="5">6.3.2.36</ecNumber>
    </recommendedName>
    <alternativeName>
        <fullName evidence="5">Phosphopantothenate synthetase</fullName>
        <shortName evidence="5">PPS</shortName>
    </alternativeName>
</protein>
<dbReference type="AlphaFoldDB" id="D5VUC8"/>
<dbReference type="STRING" id="573063.Metin_0068"/>
<comment type="catalytic activity">
    <reaction evidence="5">
        <text>(R)-4-phosphopantoate + beta-alanine + ATP = (R)-4'-phosphopantothenate + AMP + diphosphate + H(+)</text>
        <dbReference type="Rhea" id="RHEA:27930"/>
        <dbReference type="ChEBI" id="CHEBI:10986"/>
        <dbReference type="ChEBI" id="CHEBI:15378"/>
        <dbReference type="ChEBI" id="CHEBI:30616"/>
        <dbReference type="ChEBI" id="CHEBI:33019"/>
        <dbReference type="ChEBI" id="CHEBI:57966"/>
        <dbReference type="ChEBI" id="CHEBI:61294"/>
        <dbReference type="ChEBI" id="CHEBI:456215"/>
        <dbReference type="EC" id="6.3.2.36"/>
    </reaction>
</comment>
<dbReference type="InterPro" id="IPR038138">
    <property type="entry name" value="PPS/PS_sf"/>
</dbReference>
<dbReference type="EC" id="6.3.2.36" evidence="5"/>
<evidence type="ECO:0000256" key="3">
    <source>
        <dbReference type="ARBA" id="ARBA00022840"/>
    </source>
</evidence>
<accession>D5VUC8</accession>
<dbReference type="HAMAP" id="MF_02224">
    <property type="entry name" value="PPS"/>
    <property type="match status" value="1"/>
</dbReference>
<feature type="binding site" evidence="5">
    <location>
        <begin position="186"/>
        <end position="187"/>
    </location>
    <ligand>
        <name>ATP</name>
        <dbReference type="ChEBI" id="CHEBI:30616"/>
    </ligand>
</feature>
<comment type="similarity">
    <text evidence="5">Belongs to the archaeal phosphopantothenate synthetase family.</text>
</comment>
<dbReference type="PANTHER" id="PTHR40695:SF1">
    <property type="entry name" value="4-PHOSPHOPANTOATE--BETA-ALANINE LIGASE"/>
    <property type="match status" value="1"/>
</dbReference>
<dbReference type="Proteomes" id="UP000002061">
    <property type="component" value="Chromosome"/>
</dbReference>
<organism evidence="6 7">
    <name type="scientific">Methanocaldococcus infernus (strain DSM 11812 / JCM 15783 / ME)</name>
    <dbReference type="NCBI Taxonomy" id="573063"/>
    <lineage>
        <taxon>Archaea</taxon>
        <taxon>Methanobacteriati</taxon>
        <taxon>Methanobacteriota</taxon>
        <taxon>Methanomada group</taxon>
        <taxon>Methanococci</taxon>
        <taxon>Methanococcales</taxon>
        <taxon>Methanocaldococcaceae</taxon>
        <taxon>Methanocaldococcus</taxon>
    </lineage>
</organism>
<evidence type="ECO:0000313" key="7">
    <source>
        <dbReference type="Proteomes" id="UP000002061"/>
    </source>
</evidence>
<dbReference type="UniPathway" id="UPA00241"/>
<comment type="subunit">
    <text evidence="5">Homodimer.</text>
</comment>
<dbReference type="Gene3D" id="3.40.50.12640">
    <property type="entry name" value="Phosphopantoate/pantothenate synthetase"/>
    <property type="match status" value="1"/>
</dbReference>
<dbReference type="GO" id="GO:0016881">
    <property type="term" value="F:acid-amino acid ligase activity"/>
    <property type="evidence" value="ECO:0007669"/>
    <property type="project" value="UniProtKB-UniRule"/>
</dbReference>
<dbReference type="PANTHER" id="PTHR40695">
    <property type="entry name" value="4-PHOSPHOPANTOATE--BETA-ALANINE LIGASE"/>
    <property type="match status" value="1"/>
</dbReference>
<evidence type="ECO:0000256" key="4">
    <source>
        <dbReference type="ARBA" id="ARBA00022993"/>
    </source>
</evidence>
<dbReference type="Pfam" id="PF02006">
    <property type="entry name" value="PPS_PS"/>
    <property type="match status" value="1"/>
</dbReference>
<reference evidence="6" key="1">
    <citation type="submission" date="2010-04" db="EMBL/GenBank/DDBJ databases">
        <title>Complete sequence of Methanocaldococcus infernus ME.</title>
        <authorList>
            <consortium name="US DOE Joint Genome Institute"/>
            <person name="Lucas S."/>
            <person name="Copeland A."/>
            <person name="Lapidus A."/>
            <person name="Cheng J.-F."/>
            <person name="Bruce D."/>
            <person name="Goodwin L."/>
            <person name="Pitluck S."/>
            <person name="Munk A.C."/>
            <person name="Detter J.C."/>
            <person name="Han C."/>
            <person name="Tapia R."/>
            <person name="Land M."/>
            <person name="Hauser L."/>
            <person name="Kyrpides N."/>
            <person name="Mikhailova N."/>
            <person name="Sieprawska-Lupa M."/>
            <person name="Whitman W.B."/>
            <person name="Woyke T."/>
        </authorList>
    </citation>
    <scope>NUCLEOTIDE SEQUENCE [LARGE SCALE GENOMIC DNA]</scope>
    <source>
        <strain evidence="6">ME</strain>
    </source>
</reference>
<evidence type="ECO:0000256" key="5">
    <source>
        <dbReference type="HAMAP-Rule" id="MF_02224"/>
    </source>
</evidence>
<dbReference type="PIRSF" id="PIRSF004853">
    <property type="entry name" value="UCP004853"/>
    <property type="match status" value="1"/>
</dbReference>
<evidence type="ECO:0000256" key="1">
    <source>
        <dbReference type="ARBA" id="ARBA00022598"/>
    </source>
</evidence>
<comment type="function">
    <text evidence="5">Catalyzes the condensation of (R)-4-phosphopantoate and beta-alanine to 4'-phosphopantothenate in the CoA biosynthesis pathway.</text>
</comment>
<comment type="caution">
    <text evidence="5">Lacks conserved residue(s) required for the propagation of feature annotation.</text>
</comment>
<feature type="binding site" evidence="5">
    <location>
        <begin position="180"/>
        <end position="182"/>
    </location>
    <ligand>
        <name>ATP</name>
        <dbReference type="ChEBI" id="CHEBI:30616"/>
    </ligand>
</feature>
<feature type="binding site" evidence="5">
    <location>
        <position position="15"/>
    </location>
    <ligand>
        <name>ATP</name>
        <dbReference type="ChEBI" id="CHEBI:30616"/>
    </ligand>
</feature>
<keyword evidence="2 5" id="KW-0547">Nucleotide-binding</keyword>
<dbReference type="GeneID" id="9131067"/>
<comment type="pathway">
    <text evidence="5">Cofactor biosynthesis; coenzyme A biosynthesis.</text>
</comment>
<dbReference type="RefSeq" id="WP_013099486.1">
    <property type="nucleotide sequence ID" value="NC_014122.1"/>
</dbReference>
<dbReference type="OrthoDB" id="10078at2157"/>
<dbReference type="GO" id="GO:0005524">
    <property type="term" value="F:ATP binding"/>
    <property type="evidence" value="ECO:0007669"/>
    <property type="project" value="UniProtKB-KW"/>
</dbReference>
<dbReference type="KEGG" id="mif:Metin_0068"/>
<dbReference type="NCBIfam" id="NF010324">
    <property type="entry name" value="PRK13761.1"/>
    <property type="match status" value="1"/>
</dbReference>
<dbReference type="eggNOG" id="arCOG04262">
    <property type="taxonomic scope" value="Archaea"/>
</dbReference>
<sequence>MIPKSHPRYESLMKREKIIEFFERGILAKAGLIAHGRGEAFDYIIGERTTEYALKSIKAAASLLILSKKPVISVNGNTIALAFNHVIELSKLLNCPIEVNLFYKTEERLRAIKKFFDENKEELEGIKINFGGSYIIPNLESNRRFVSEDFYYSDTVLVPLEDGDRAEALIKMGKKVITIDLNPLSRTSRVSTITIVDEITRAMPLLVRYVKTLSRKEAEDILKSYDNKKNLEDILKYMSERLAKLKL</sequence>
<keyword evidence="3 5" id="KW-0067">ATP-binding</keyword>
<dbReference type="EMBL" id="CP002009">
    <property type="protein sequence ID" value="ADG12740.1"/>
    <property type="molecule type" value="Genomic_DNA"/>
</dbReference>
<evidence type="ECO:0000313" key="6">
    <source>
        <dbReference type="EMBL" id="ADG12740.1"/>
    </source>
</evidence>
<evidence type="ECO:0000256" key="2">
    <source>
        <dbReference type="ARBA" id="ARBA00022741"/>
    </source>
</evidence>
<keyword evidence="7" id="KW-1185">Reference proteome</keyword>
<dbReference type="NCBIfam" id="NF041123">
    <property type="entry name" value="phpantohe_syn_Arch"/>
    <property type="match status" value="1"/>
</dbReference>
<keyword evidence="4 5" id="KW-0173">Coenzyme A biosynthesis</keyword>
<name>D5VUC8_METIM</name>
<keyword evidence="1 5" id="KW-0436">Ligase</keyword>